<organism evidence="8 9">
    <name type="scientific">Sulfurimonas autotrophica (strain ATCC BAA-671 / DSM 16294 / JCM 11897 / OK10)</name>
    <dbReference type="NCBI Taxonomy" id="563040"/>
    <lineage>
        <taxon>Bacteria</taxon>
        <taxon>Pseudomonadati</taxon>
        <taxon>Campylobacterota</taxon>
        <taxon>Epsilonproteobacteria</taxon>
        <taxon>Campylobacterales</taxon>
        <taxon>Sulfurimonadaceae</taxon>
        <taxon>Sulfurimonas</taxon>
    </lineage>
</organism>
<comment type="catalytic activity">
    <reaction evidence="7">
        <text>cytidine(1402) in 16S rRNA + S-adenosyl-L-methionine = N(4)-methylcytidine(1402) in 16S rRNA + S-adenosyl-L-homocysteine + H(+)</text>
        <dbReference type="Rhea" id="RHEA:42928"/>
        <dbReference type="Rhea" id="RHEA-COMP:10286"/>
        <dbReference type="Rhea" id="RHEA-COMP:10287"/>
        <dbReference type="ChEBI" id="CHEBI:15378"/>
        <dbReference type="ChEBI" id="CHEBI:57856"/>
        <dbReference type="ChEBI" id="CHEBI:59789"/>
        <dbReference type="ChEBI" id="CHEBI:74506"/>
        <dbReference type="ChEBI" id="CHEBI:82748"/>
        <dbReference type="EC" id="2.1.1.199"/>
    </reaction>
</comment>
<dbReference type="OrthoDB" id="9806637at2"/>
<feature type="binding site" evidence="7">
    <location>
        <begin position="34"/>
        <end position="36"/>
    </location>
    <ligand>
        <name>S-adenosyl-L-methionine</name>
        <dbReference type="ChEBI" id="CHEBI:59789"/>
    </ligand>
</feature>
<comment type="function">
    <text evidence="7">Specifically methylates the N4 position of cytidine in position 1402 (C1402) of 16S rRNA.</text>
</comment>
<feature type="binding site" evidence="7">
    <location>
        <position position="80"/>
    </location>
    <ligand>
        <name>S-adenosyl-L-methionine</name>
        <dbReference type="ChEBI" id="CHEBI:59789"/>
    </ligand>
</feature>
<dbReference type="EC" id="2.1.1.199" evidence="7"/>
<evidence type="ECO:0000256" key="4">
    <source>
        <dbReference type="ARBA" id="ARBA00022603"/>
    </source>
</evidence>
<dbReference type="KEGG" id="sua:Saut_0845"/>
<dbReference type="eggNOG" id="COG0275">
    <property type="taxonomic scope" value="Bacteria"/>
</dbReference>
<dbReference type="EMBL" id="CP002205">
    <property type="protein sequence ID" value="ADN08894.1"/>
    <property type="molecule type" value="Genomic_DNA"/>
</dbReference>
<dbReference type="GO" id="GO:0071424">
    <property type="term" value="F:rRNA (cytosine-N4-)-methyltransferase activity"/>
    <property type="evidence" value="ECO:0007669"/>
    <property type="project" value="UniProtKB-UniRule"/>
</dbReference>
<keyword evidence="2 7" id="KW-0963">Cytoplasm</keyword>
<accession>E0UR84</accession>
<dbReference type="Gene3D" id="1.10.150.170">
    <property type="entry name" value="Putative methyltransferase TM0872, insert domain"/>
    <property type="match status" value="1"/>
</dbReference>
<evidence type="ECO:0000256" key="3">
    <source>
        <dbReference type="ARBA" id="ARBA00022552"/>
    </source>
</evidence>
<name>E0UR84_SULAO</name>
<dbReference type="InterPro" id="IPR023397">
    <property type="entry name" value="SAM-dep_MeTrfase_MraW_recog"/>
</dbReference>
<dbReference type="RefSeq" id="WP_013326650.1">
    <property type="nucleotide sequence ID" value="NC_014506.1"/>
</dbReference>
<dbReference type="STRING" id="563040.Saut_0845"/>
<feature type="binding site" evidence="7">
    <location>
        <position position="102"/>
    </location>
    <ligand>
        <name>S-adenosyl-L-methionine</name>
        <dbReference type="ChEBI" id="CHEBI:59789"/>
    </ligand>
</feature>
<dbReference type="Proteomes" id="UP000007803">
    <property type="component" value="Chromosome"/>
</dbReference>
<keyword evidence="9" id="KW-1185">Reference proteome</keyword>
<gene>
    <name evidence="7" type="primary">rsmH</name>
    <name evidence="8" type="ordered locus">Saut_0845</name>
</gene>
<dbReference type="Gene3D" id="3.40.50.150">
    <property type="entry name" value="Vaccinia Virus protein VP39"/>
    <property type="match status" value="1"/>
</dbReference>
<reference evidence="9" key="1">
    <citation type="journal article" date="2010" name="Stand. Genomic Sci.">
        <title>Complete genome sequence of Sulfurimonas autotrophica type strain (OK10).</title>
        <authorList>
            <person name="Sikorski J."/>
            <person name="Munk C."/>
            <person name="Lapidus A."/>
            <person name="Djao O."/>
            <person name="Lucas S."/>
            <person name="Glavina Del Rio T."/>
            <person name="Nolan M."/>
            <person name="Tice H."/>
            <person name="Han C."/>
            <person name="Cheng J."/>
            <person name="Tapia R."/>
            <person name="Goodwin L."/>
            <person name="Pitluck S."/>
            <person name="Liolios K."/>
            <person name="Ivanova N."/>
            <person name="Mavromatis K."/>
            <person name="Mikhailova N."/>
            <person name="Pati A."/>
            <person name="Sims D."/>
            <person name="Meincke L."/>
            <person name="Brettin T."/>
            <person name="Detter J."/>
            <person name="Chen A."/>
            <person name="Palaniappan K."/>
            <person name="Land M."/>
            <person name="Hauser L."/>
            <person name="Chang Y."/>
            <person name="Jeffries C."/>
            <person name="Rohde M."/>
            <person name="Lang E."/>
            <person name="Spring S."/>
            <person name="Goker M."/>
            <person name="Woyke T."/>
            <person name="Bristow J."/>
            <person name="Eisen J."/>
            <person name="Markowitz V."/>
            <person name="Hugenholtz P."/>
            <person name="Kyrpides N."/>
            <person name="Klenk H."/>
        </authorList>
    </citation>
    <scope>NUCLEOTIDE SEQUENCE [LARGE SCALE GENOMIC DNA]</scope>
    <source>
        <strain evidence="9">ATCC BAA-671 / DSM 16294 / JCM 11897 / OK10</strain>
    </source>
</reference>
<proteinExistence type="inferred from homology"/>
<dbReference type="PIRSF" id="PIRSF004486">
    <property type="entry name" value="MraW"/>
    <property type="match status" value="1"/>
</dbReference>
<dbReference type="PANTHER" id="PTHR11265:SF0">
    <property type="entry name" value="12S RRNA N4-METHYLCYTIDINE METHYLTRANSFERASE"/>
    <property type="match status" value="1"/>
</dbReference>
<keyword evidence="3 7" id="KW-0698">rRNA processing</keyword>
<dbReference type="PANTHER" id="PTHR11265">
    <property type="entry name" value="S-ADENOSYL-METHYLTRANSFERASE MRAW"/>
    <property type="match status" value="1"/>
</dbReference>
<dbReference type="HAMAP" id="MF_01007">
    <property type="entry name" value="16SrRNA_methyltr_H"/>
    <property type="match status" value="1"/>
</dbReference>
<dbReference type="SUPFAM" id="SSF53335">
    <property type="entry name" value="S-adenosyl-L-methionine-dependent methyltransferases"/>
    <property type="match status" value="1"/>
</dbReference>
<dbReference type="GO" id="GO:0005737">
    <property type="term" value="C:cytoplasm"/>
    <property type="evidence" value="ECO:0007669"/>
    <property type="project" value="UniProtKB-SubCell"/>
</dbReference>
<comment type="similarity">
    <text evidence="1 7">Belongs to the methyltransferase superfamily. RsmH family.</text>
</comment>
<dbReference type="NCBIfam" id="TIGR00006">
    <property type="entry name" value="16S rRNA (cytosine(1402)-N(4))-methyltransferase RsmH"/>
    <property type="match status" value="1"/>
</dbReference>
<protein>
    <recommendedName>
        <fullName evidence="7">Ribosomal RNA small subunit methyltransferase H</fullName>
        <ecNumber evidence="7">2.1.1.199</ecNumber>
    </recommendedName>
    <alternativeName>
        <fullName evidence="7">16S rRNA m(4)C1402 methyltransferase</fullName>
    </alternativeName>
    <alternativeName>
        <fullName evidence="7">rRNA (cytosine-N(4)-)-methyltransferase RsmH</fullName>
    </alternativeName>
</protein>
<feature type="binding site" evidence="7">
    <location>
        <position position="109"/>
    </location>
    <ligand>
        <name>S-adenosyl-L-methionine</name>
        <dbReference type="ChEBI" id="CHEBI:59789"/>
    </ligand>
</feature>
<sequence length="308" mass="35062">MQNIPHIPVLYKEVIEAFKDLKEGIVIDCTMGYGGHSSLLLEANQNIKLIAIDQDQTAIDFSSKRLEKYGERVSIRKGRFSAVIKEILQEVNPNEIKGILADIGVSSLQLDQKERGFSYESDNLDMRMDKDAQLNASNVVNEYSKTELERILLEYGELRNYKKIADVIVQNRPFVSAKELSEAVRPHMSRGKKIHPATLLMQAIRIEVNDELGELKSLLQSIEEAKLPEAKVAIISFHSLEDRIVKKEFSKWSKSCICPPEAFRCSCGNNHQLGKILTKKPIMAQEDELKENVRSRSAKMRLFQMDVK</sequence>
<keyword evidence="6 7" id="KW-0949">S-adenosyl-L-methionine</keyword>
<dbReference type="HOGENOM" id="CLU_038422_3_0_7"/>
<comment type="subcellular location">
    <subcellularLocation>
        <location evidence="7">Cytoplasm</location>
    </subcellularLocation>
</comment>
<feature type="binding site" evidence="7">
    <location>
        <position position="53"/>
    </location>
    <ligand>
        <name>S-adenosyl-L-methionine</name>
        <dbReference type="ChEBI" id="CHEBI:59789"/>
    </ligand>
</feature>
<dbReference type="AlphaFoldDB" id="E0UR84"/>
<evidence type="ECO:0000256" key="7">
    <source>
        <dbReference type="HAMAP-Rule" id="MF_01007"/>
    </source>
</evidence>
<dbReference type="InterPro" id="IPR002903">
    <property type="entry name" value="RsmH"/>
</dbReference>
<evidence type="ECO:0000313" key="8">
    <source>
        <dbReference type="EMBL" id="ADN08894.1"/>
    </source>
</evidence>
<evidence type="ECO:0000256" key="6">
    <source>
        <dbReference type="ARBA" id="ARBA00022691"/>
    </source>
</evidence>
<dbReference type="SUPFAM" id="SSF81799">
    <property type="entry name" value="Putative methyltransferase TM0872, insert domain"/>
    <property type="match status" value="1"/>
</dbReference>
<evidence type="ECO:0000256" key="1">
    <source>
        <dbReference type="ARBA" id="ARBA00010396"/>
    </source>
</evidence>
<dbReference type="GO" id="GO:0070475">
    <property type="term" value="P:rRNA base methylation"/>
    <property type="evidence" value="ECO:0007669"/>
    <property type="project" value="UniProtKB-UniRule"/>
</dbReference>
<dbReference type="InterPro" id="IPR029063">
    <property type="entry name" value="SAM-dependent_MTases_sf"/>
</dbReference>
<evidence type="ECO:0000256" key="5">
    <source>
        <dbReference type="ARBA" id="ARBA00022679"/>
    </source>
</evidence>
<evidence type="ECO:0000256" key="2">
    <source>
        <dbReference type="ARBA" id="ARBA00022490"/>
    </source>
</evidence>
<keyword evidence="5 7" id="KW-0808">Transferase</keyword>
<dbReference type="Pfam" id="PF01795">
    <property type="entry name" value="Methyltransf_5"/>
    <property type="match status" value="1"/>
</dbReference>
<evidence type="ECO:0000313" key="9">
    <source>
        <dbReference type="Proteomes" id="UP000007803"/>
    </source>
</evidence>
<keyword evidence="4 7" id="KW-0489">Methyltransferase</keyword>